<feature type="compositionally biased region" description="Polar residues" evidence="1">
    <location>
        <begin position="93"/>
        <end position="102"/>
    </location>
</feature>
<sequence>MVCVRDSAGAQAEERLRLGGCMAEKQPAQRRAIVTEPPLSHTTACGSSSLGLSSPLSQPMSGRVCLSPVCPPLWQQQGNASALPTAWHHTHPDTSQKPTVIL</sequence>
<organism evidence="2 3">
    <name type="scientific">Liparis tanakae</name>
    <name type="common">Tanaka's snailfish</name>
    <dbReference type="NCBI Taxonomy" id="230148"/>
    <lineage>
        <taxon>Eukaryota</taxon>
        <taxon>Metazoa</taxon>
        <taxon>Chordata</taxon>
        <taxon>Craniata</taxon>
        <taxon>Vertebrata</taxon>
        <taxon>Euteleostomi</taxon>
        <taxon>Actinopterygii</taxon>
        <taxon>Neopterygii</taxon>
        <taxon>Teleostei</taxon>
        <taxon>Neoteleostei</taxon>
        <taxon>Acanthomorphata</taxon>
        <taxon>Eupercaria</taxon>
        <taxon>Perciformes</taxon>
        <taxon>Cottioidei</taxon>
        <taxon>Cottales</taxon>
        <taxon>Liparidae</taxon>
        <taxon>Liparis</taxon>
    </lineage>
</organism>
<name>A0A4Z2IYD8_9TELE</name>
<accession>A0A4Z2IYD8</accession>
<gene>
    <name evidence="2" type="ORF">EYF80_006607</name>
</gene>
<reference evidence="2 3" key="1">
    <citation type="submission" date="2019-03" db="EMBL/GenBank/DDBJ databases">
        <title>First draft genome of Liparis tanakae, snailfish: a comprehensive survey of snailfish specific genes.</title>
        <authorList>
            <person name="Kim W."/>
            <person name="Song I."/>
            <person name="Jeong J.-H."/>
            <person name="Kim D."/>
            <person name="Kim S."/>
            <person name="Ryu S."/>
            <person name="Song J.Y."/>
            <person name="Lee S.K."/>
        </authorList>
    </citation>
    <scope>NUCLEOTIDE SEQUENCE [LARGE SCALE GENOMIC DNA]</scope>
    <source>
        <tissue evidence="2">Muscle</tissue>
    </source>
</reference>
<protein>
    <submittedName>
        <fullName evidence="2">Uncharacterized protein</fullName>
    </submittedName>
</protein>
<dbReference type="AlphaFoldDB" id="A0A4Z2IYD8"/>
<comment type="caution">
    <text evidence="2">The sequence shown here is derived from an EMBL/GenBank/DDBJ whole genome shotgun (WGS) entry which is preliminary data.</text>
</comment>
<dbReference type="EMBL" id="SRLO01000035">
    <property type="protein sequence ID" value="TNN83000.1"/>
    <property type="molecule type" value="Genomic_DNA"/>
</dbReference>
<keyword evidence="3" id="KW-1185">Reference proteome</keyword>
<dbReference type="Proteomes" id="UP000314294">
    <property type="component" value="Unassembled WGS sequence"/>
</dbReference>
<evidence type="ECO:0000313" key="2">
    <source>
        <dbReference type="EMBL" id="TNN83000.1"/>
    </source>
</evidence>
<feature type="region of interest" description="Disordered" evidence="1">
    <location>
        <begin position="81"/>
        <end position="102"/>
    </location>
</feature>
<evidence type="ECO:0000313" key="3">
    <source>
        <dbReference type="Proteomes" id="UP000314294"/>
    </source>
</evidence>
<evidence type="ECO:0000256" key="1">
    <source>
        <dbReference type="SAM" id="MobiDB-lite"/>
    </source>
</evidence>
<proteinExistence type="predicted"/>